<gene>
    <name evidence="2" type="ORF">NHX12_018961</name>
</gene>
<protein>
    <submittedName>
        <fullName evidence="2">Uncharacterized protein</fullName>
    </submittedName>
</protein>
<organism evidence="2 3">
    <name type="scientific">Muraenolepis orangiensis</name>
    <name type="common">Patagonian moray cod</name>
    <dbReference type="NCBI Taxonomy" id="630683"/>
    <lineage>
        <taxon>Eukaryota</taxon>
        <taxon>Metazoa</taxon>
        <taxon>Chordata</taxon>
        <taxon>Craniata</taxon>
        <taxon>Vertebrata</taxon>
        <taxon>Euteleostomi</taxon>
        <taxon>Actinopterygii</taxon>
        <taxon>Neopterygii</taxon>
        <taxon>Teleostei</taxon>
        <taxon>Neoteleostei</taxon>
        <taxon>Acanthomorphata</taxon>
        <taxon>Zeiogadaria</taxon>
        <taxon>Gadariae</taxon>
        <taxon>Gadiformes</taxon>
        <taxon>Muraenolepidoidei</taxon>
        <taxon>Muraenolepididae</taxon>
        <taxon>Muraenolepis</taxon>
    </lineage>
</organism>
<name>A0A9Q0IWT5_9TELE</name>
<feature type="region of interest" description="Disordered" evidence="1">
    <location>
        <begin position="1"/>
        <end position="52"/>
    </location>
</feature>
<evidence type="ECO:0000313" key="3">
    <source>
        <dbReference type="Proteomes" id="UP001148018"/>
    </source>
</evidence>
<reference evidence="2" key="1">
    <citation type="submission" date="2022-07" db="EMBL/GenBank/DDBJ databases">
        <title>Chromosome-level genome of Muraenolepis orangiensis.</title>
        <authorList>
            <person name="Kim J."/>
        </authorList>
    </citation>
    <scope>NUCLEOTIDE SEQUENCE</scope>
    <source>
        <strain evidence="2">KU_S4_2022</strain>
        <tissue evidence="2">Muscle</tissue>
    </source>
</reference>
<dbReference type="AlphaFoldDB" id="A0A9Q0IWT5"/>
<keyword evidence="3" id="KW-1185">Reference proteome</keyword>
<comment type="caution">
    <text evidence="2">The sequence shown here is derived from an EMBL/GenBank/DDBJ whole genome shotgun (WGS) entry which is preliminary data.</text>
</comment>
<sequence>MAPSGMTHKRQAGESSRFHPPPPQLFSSLLGTGQASGGLVPQEQTPVETKGTFERPSRLTVHGSLKSIINTWRLCSALSLYIRDARDQAIAVTYRDMYITECTAILDLNLLP</sequence>
<accession>A0A9Q0IWT5</accession>
<dbReference type="Proteomes" id="UP001148018">
    <property type="component" value="Unassembled WGS sequence"/>
</dbReference>
<proteinExistence type="predicted"/>
<evidence type="ECO:0000256" key="1">
    <source>
        <dbReference type="SAM" id="MobiDB-lite"/>
    </source>
</evidence>
<evidence type="ECO:0000313" key="2">
    <source>
        <dbReference type="EMBL" id="KAJ3612703.1"/>
    </source>
</evidence>
<dbReference type="EMBL" id="JANIIK010000035">
    <property type="protein sequence ID" value="KAJ3612703.1"/>
    <property type="molecule type" value="Genomic_DNA"/>
</dbReference>